<keyword evidence="2" id="KW-0255">Endonuclease</keyword>
<feature type="domain" description="DUF2357" evidence="1">
    <location>
        <begin position="72"/>
        <end position="292"/>
    </location>
</feature>
<reference evidence="2 3" key="1">
    <citation type="submission" date="2022-10" db="EMBL/GenBank/DDBJ databases">
        <title>Comparative genomic analysis of Cohnella hashimotonis sp. nov., isolated from the International Space Station.</title>
        <authorList>
            <person name="Simpson A."/>
            <person name="Venkateswaran K."/>
        </authorList>
    </citation>
    <scope>NUCLEOTIDE SEQUENCE [LARGE SCALE GENOMIC DNA]</scope>
    <source>
        <strain evidence="2 3">DSM 18997</strain>
    </source>
</reference>
<dbReference type="AlphaFoldDB" id="A0A9X4QN35"/>
<proteinExistence type="predicted"/>
<dbReference type="InterPro" id="IPR018633">
    <property type="entry name" value="DUF2357"/>
</dbReference>
<dbReference type="Pfam" id="PF04411">
    <property type="entry name" value="PDDEXK_7"/>
    <property type="match status" value="1"/>
</dbReference>
<dbReference type="Proteomes" id="UP001153387">
    <property type="component" value="Unassembled WGS sequence"/>
</dbReference>
<sequence length="511" mass="60059">MAQPSSGDDLEFLCPDTHVWTQLEDIRLEEAKVYRWRSTYSLPFRLLINGMPLPMSKTAYGWEGEWGSPFQSGQVTFIIEQTERRALPAFIYSDNRKLTESEYERMIADILEEAAACYAHQGARLGFDGDGIARRISLAQWDYIDRSFHRLQRIFRDIQSKPLRRLKRTEQWIRRENVKHVTPGLLAWSERHAGGGMTEEIPVPELIWDGIRKDDCDVYENRVLRRQLQELSGFLRQYRALEMEGVSDKAALYDDRIAYWLRSPFLYQVRSHEGPIVISQAFRKHPSYRLWFDWFNRLLWFNTFKVGMKNAIPLKNTYELYEIWVFMKMVGWLRQAGCLQDASELFLLEQDRLVLNLSKKKESRIHLLGGATLAYQREFKRSSENYVTYTHAMYPDIVLESDDKLYVFDPKYRLDHNLPMALGEMHKYRDGIIRVTDGTRAVEEAFIVTPAEGVDSSRLFEEDYRDRHRMGAFRLRPGLEESVMKKRLLSLSATNNLRKGEDHAEEISANH</sequence>
<dbReference type="EMBL" id="JAPDHZ010000003">
    <property type="protein sequence ID" value="MDG0792051.1"/>
    <property type="molecule type" value="Genomic_DNA"/>
</dbReference>
<dbReference type="RefSeq" id="WP_277565880.1">
    <property type="nucleotide sequence ID" value="NZ_JAPDHZ010000003.1"/>
</dbReference>
<evidence type="ECO:0000259" key="1">
    <source>
        <dbReference type="Pfam" id="PF09823"/>
    </source>
</evidence>
<comment type="caution">
    <text evidence="2">The sequence shown here is derived from an EMBL/GenBank/DDBJ whole genome shotgun (WGS) entry which is preliminary data.</text>
</comment>
<keyword evidence="2" id="KW-0378">Hydrolase</keyword>
<evidence type="ECO:0000313" key="3">
    <source>
        <dbReference type="Proteomes" id="UP001153387"/>
    </source>
</evidence>
<dbReference type="InterPro" id="IPR007505">
    <property type="entry name" value="PDDEXK_7"/>
</dbReference>
<gene>
    <name evidence="2" type="ORF">OMP38_15160</name>
</gene>
<keyword evidence="3" id="KW-1185">Reference proteome</keyword>
<name>A0A9X4QN35_9BACL</name>
<protein>
    <submittedName>
        <fullName evidence="2">Restriction endonuclease-like protein</fullName>
    </submittedName>
</protein>
<evidence type="ECO:0000313" key="2">
    <source>
        <dbReference type="EMBL" id="MDG0792051.1"/>
    </source>
</evidence>
<keyword evidence="2" id="KW-0540">Nuclease</keyword>
<organism evidence="2 3">
    <name type="scientific">Cohnella ginsengisoli</name>
    <dbReference type="NCBI Taxonomy" id="425004"/>
    <lineage>
        <taxon>Bacteria</taxon>
        <taxon>Bacillati</taxon>
        <taxon>Bacillota</taxon>
        <taxon>Bacilli</taxon>
        <taxon>Bacillales</taxon>
        <taxon>Paenibacillaceae</taxon>
        <taxon>Cohnella</taxon>
    </lineage>
</organism>
<accession>A0A9X4QN35</accession>
<dbReference type="GO" id="GO:0004519">
    <property type="term" value="F:endonuclease activity"/>
    <property type="evidence" value="ECO:0007669"/>
    <property type="project" value="UniProtKB-KW"/>
</dbReference>
<dbReference type="Pfam" id="PF09823">
    <property type="entry name" value="DUF2357"/>
    <property type="match status" value="1"/>
</dbReference>